<keyword evidence="2" id="KW-1185">Reference proteome</keyword>
<gene>
    <name evidence="1" type="ORF">IAI60_16115</name>
</gene>
<proteinExistence type="predicted"/>
<evidence type="ECO:0000313" key="1">
    <source>
        <dbReference type="EMBL" id="MBO1076144.1"/>
    </source>
</evidence>
<sequence length="301" mass="30534">MVARPRLGPDGDWQVEIGRGPGAFGRGGFADAAAAAAWAALAAEGIKPSTIRLGPRRVLGSGAEALRRWATDQGTLPLAEGGTHLAPMIRLAPLMADPACALPLAALTPTDLAAMRVRRQAALGGAAAMLLEQAALAAAIDALRALYLPDLDNPLFLPAPDGLALLEEADCARLLAMSAAGAPDLHRALALLLTTGAAPELLLGCRMGQVDAAGGWLHLAGQRLPWPAGLALPAALPEAPLLGQLDAAGLCHGLAALGAALGRPGLPLAAIWQTGLSLALRDGRHLDEALALAGLHYSSLP</sequence>
<organism evidence="1 2">
    <name type="scientific">Roseomonas marmotae</name>
    <dbReference type="NCBI Taxonomy" id="2768161"/>
    <lineage>
        <taxon>Bacteria</taxon>
        <taxon>Pseudomonadati</taxon>
        <taxon>Pseudomonadota</taxon>
        <taxon>Alphaproteobacteria</taxon>
        <taxon>Acetobacterales</taxon>
        <taxon>Roseomonadaceae</taxon>
        <taxon>Roseomonas</taxon>
    </lineage>
</organism>
<comment type="caution">
    <text evidence="1">The sequence shown here is derived from an EMBL/GenBank/DDBJ whole genome shotgun (WGS) entry which is preliminary data.</text>
</comment>
<accession>A0ABS3KFC4</accession>
<dbReference type="EMBL" id="JACTNF010000017">
    <property type="protein sequence ID" value="MBO1076144.1"/>
    <property type="molecule type" value="Genomic_DNA"/>
</dbReference>
<dbReference type="RefSeq" id="WP_207448847.1">
    <property type="nucleotide sequence ID" value="NZ_CP061093.1"/>
</dbReference>
<dbReference type="Proteomes" id="UP001518990">
    <property type="component" value="Unassembled WGS sequence"/>
</dbReference>
<reference evidence="1 2" key="1">
    <citation type="submission" date="2020-09" db="EMBL/GenBank/DDBJ databases">
        <title>Roseomonas.</title>
        <authorList>
            <person name="Zhu W."/>
        </authorList>
    </citation>
    <scope>NUCLEOTIDE SEQUENCE [LARGE SCALE GENOMIC DNA]</scope>
    <source>
        <strain evidence="1 2">1311</strain>
    </source>
</reference>
<name>A0ABS3KFC4_9PROT</name>
<protein>
    <submittedName>
        <fullName evidence="1">Uncharacterized protein</fullName>
    </submittedName>
</protein>
<evidence type="ECO:0000313" key="2">
    <source>
        <dbReference type="Proteomes" id="UP001518990"/>
    </source>
</evidence>